<protein>
    <submittedName>
        <fullName evidence="2">Uncharacterized protein</fullName>
    </submittedName>
</protein>
<name>A0A388JLS0_CHABU</name>
<gene>
    <name evidence="2" type="ORF">CBR_g148</name>
</gene>
<evidence type="ECO:0000313" key="2">
    <source>
        <dbReference type="EMBL" id="GBG58748.1"/>
    </source>
</evidence>
<keyword evidence="3" id="KW-1185">Reference proteome</keyword>
<organism evidence="2 3">
    <name type="scientific">Chara braunii</name>
    <name type="common">Braun's stonewort</name>
    <dbReference type="NCBI Taxonomy" id="69332"/>
    <lineage>
        <taxon>Eukaryota</taxon>
        <taxon>Viridiplantae</taxon>
        <taxon>Streptophyta</taxon>
        <taxon>Charophyceae</taxon>
        <taxon>Charales</taxon>
        <taxon>Characeae</taxon>
        <taxon>Chara</taxon>
    </lineage>
</organism>
<feature type="region of interest" description="Disordered" evidence="1">
    <location>
        <begin position="169"/>
        <end position="234"/>
    </location>
</feature>
<sequence>MGDVGEGFSRGRVKVESLNAASYVAKSITIFAWLIDKRSAEVELGGTTYKLEFKPWLTNAQLRDQRRIEELLTFWIIVVQVPLDAMFYLEAHIRRAIGPVLRAHPPKQDRMRPALVNIKFDLDPQARQNMKDSITVDTFEGDELVVKLASSDTPRCRRCRTFFHSTDECRRTGRSRQQQGGSGGQERRAESAQEASSRPVYQGPLGSGGGNAHPVPTQLEAEGGRNQAPGAPFQNVYQNPTYMVPSQPVLPNGILAQLLQEMALAQSNGQLPLGQPLGLFSWMMGPGNGGGFQPYQPQNTLQPTCLFPAGVGGLQQGGGGAATSSQVPGPSGRPDMTTPGGRTPGNTSGKHRRVDSNGLEIEREDSRTSIRSSEGSGIQETVIGTPENRILSIMCIAAKETFSVIAWSGGDGVPELFSTTSPEQPMPTAVSNIVQAAVRGKFIVRLVPDVLMGRFIHDLTNGKKLKLFVPIFDTRMETEQLAKLEQEGMRLLPLNWFAEGKRPDLRRIRVPPLHTGEFLADLNSKLARDRKINSKFFKDFLQSTWVTPPSTSGTAAPTQHTNGRLSMNG</sequence>
<feature type="compositionally biased region" description="Polar residues" evidence="1">
    <location>
        <begin position="559"/>
        <end position="569"/>
    </location>
</feature>
<evidence type="ECO:0000313" key="3">
    <source>
        <dbReference type="Proteomes" id="UP000265515"/>
    </source>
</evidence>
<dbReference type="AlphaFoldDB" id="A0A388JLS0"/>
<accession>A0A388JLS0</accession>
<proteinExistence type="predicted"/>
<feature type="region of interest" description="Disordered" evidence="1">
    <location>
        <begin position="548"/>
        <end position="569"/>
    </location>
</feature>
<dbReference type="Gramene" id="GBG58748">
    <property type="protein sequence ID" value="GBG58748"/>
    <property type="gene ID" value="CBR_g148"/>
</dbReference>
<feature type="compositionally biased region" description="Polar residues" evidence="1">
    <location>
        <begin position="369"/>
        <end position="378"/>
    </location>
</feature>
<comment type="caution">
    <text evidence="2">The sequence shown here is derived from an EMBL/GenBank/DDBJ whole genome shotgun (WGS) entry which is preliminary data.</text>
</comment>
<evidence type="ECO:0000256" key="1">
    <source>
        <dbReference type="SAM" id="MobiDB-lite"/>
    </source>
</evidence>
<reference evidence="2 3" key="1">
    <citation type="journal article" date="2018" name="Cell">
        <title>The Chara Genome: Secondary Complexity and Implications for Plant Terrestrialization.</title>
        <authorList>
            <person name="Nishiyama T."/>
            <person name="Sakayama H."/>
            <person name="Vries J.D."/>
            <person name="Buschmann H."/>
            <person name="Saint-Marcoux D."/>
            <person name="Ullrich K.K."/>
            <person name="Haas F.B."/>
            <person name="Vanderstraeten L."/>
            <person name="Becker D."/>
            <person name="Lang D."/>
            <person name="Vosolsobe S."/>
            <person name="Rombauts S."/>
            <person name="Wilhelmsson P.K.I."/>
            <person name="Janitza P."/>
            <person name="Kern R."/>
            <person name="Heyl A."/>
            <person name="Rumpler F."/>
            <person name="Villalobos L.I.A.C."/>
            <person name="Clay J.M."/>
            <person name="Skokan R."/>
            <person name="Toyoda A."/>
            <person name="Suzuki Y."/>
            <person name="Kagoshima H."/>
            <person name="Schijlen E."/>
            <person name="Tajeshwar N."/>
            <person name="Catarino B."/>
            <person name="Hetherington A.J."/>
            <person name="Saltykova A."/>
            <person name="Bonnot C."/>
            <person name="Breuninger H."/>
            <person name="Symeonidi A."/>
            <person name="Radhakrishnan G.V."/>
            <person name="Van Nieuwerburgh F."/>
            <person name="Deforce D."/>
            <person name="Chang C."/>
            <person name="Karol K.G."/>
            <person name="Hedrich R."/>
            <person name="Ulvskov P."/>
            <person name="Glockner G."/>
            <person name="Delwiche C.F."/>
            <person name="Petrasek J."/>
            <person name="Van de Peer Y."/>
            <person name="Friml J."/>
            <person name="Beilby M."/>
            <person name="Dolan L."/>
            <person name="Kohara Y."/>
            <person name="Sugano S."/>
            <person name="Fujiyama A."/>
            <person name="Delaux P.-M."/>
            <person name="Quint M."/>
            <person name="TheiBen G."/>
            <person name="Hagemann M."/>
            <person name="Harholt J."/>
            <person name="Dunand C."/>
            <person name="Zachgo S."/>
            <person name="Langdale J."/>
            <person name="Maumus F."/>
            <person name="Straeten D.V.D."/>
            <person name="Gould S.B."/>
            <person name="Rensing S.A."/>
        </authorList>
    </citation>
    <scope>NUCLEOTIDE SEQUENCE [LARGE SCALE GENOMIC DNA]</scope>
    <source>
        <strain evidence="2 3">S276</strain>
    </source>
</reference>
<feature type="region of interest" description="Disordered" evidence="1">
    <location>
        <begin position="316"/>
        <end position="378"/>
    </location>
</feature>
<dbReference type="Proteomes" id="UP000265515">
    <property type="component" value="Unassembled WGS sequence"/>
</dbReference>
<dbReference type="EMBL" id="BFEA01000001">
    <property type="protein sequence ID" value="GBG58748.1"/>
    <property type="molecule type" value="Genomic_DNA"/>
</dbReference>
<feature type="compositionally biased region" description="Low complexity" evidence="1">
    <location>
        <begin position="548"/>
        <end position="558"/>
    </location>
</feature>